<proteinExistence type="predicted"/>
<evidence type="ECO:0000313" key="3">
    <source>
        <dbReference type="Proteomes" id="UP000193077"/>
    </source>
</evidence>
<keyword evidence="1" id="KW-1133">Transmembrane helix</keyword>
<feature type="transmembrane region" description="Helical" evidence="1">
    <location>
        <begin position="7"/>
        <end position="28"/>
    </location>
</feature>
<evidence type="ECO:0000313" key="2">
    <source>
        <dbReference type="EMBL" id="SLN30419.1"/>
    </source>
</evidence>
<dbReference type="AlphaFoldDB" id="A0A1Y5S5T3"/>
<name>A0A1Y5S5T3_9RHOB</name>
<dbReference type="Proteomes" id="UP000193077">
    <property type="component" value="Unassembled WGS sequence"/>
</dbReference>
<keyword evidence="1" id="KW-0472">Membrane</keyword>
<feature type="transmembrane region" description="Helical" evidence="1">
    <location>
        <begin position="158"/>
        <end position="176"/>
    </location>
</feature>
<dbReference type="OrthoDB" id="7867876at2"/>
<sequence length="187" mass="20186">MRHSNGNLILGGVTLAFALLVIFVWIPLDTQTGLIEKVRRQVTIGDALAPTIAASFLAIGGLMLVLFERKADDQPKVSSQDVLFGLALVASVIVSVLVMRYAGPAVLGIWNLLSGGEAEYRLLRDTAPWKYIGFLLGGTMMITMLVSLVEGRVRTKTLLIAFISVSVMAAIYDLPFDDLLLPPNGDV</sequence>
<feature type="transmembrane region" description="Helical" evidence="1">
    <location>
        <begin position="48"/>
        <end position="67"/>
    </location>
</feature>
<evidence type="ECO:0008006" key="4">
    <source>
        <dbReference type="Google" id="ProtNLM"/>
    </source>
</evidence>
<dbReference type="RefSeq" id="WP_085794886.1">
    <property type="nucleotide sequence ID" value="NZ_FWFO01000001.1"/>
</dbReference>
<accession>A0A1Y5S5T3</accession>
<evidence type="ECO:0000256" key="1">
    <source>
        <dbReference type="SAM" id="Phobius"/>
    </source>
</evidence>
<reference evidence="2 3" key="1">
    <citation type="submission" date="2017-03" db="EMBL/GenBank/DDBJ databases">
        <authorList>
            <person name="Afonso C.L."/>
            <person name="Miller P.J."/>
            <person name="Scott M.A."/>
            <person name="Spackman E."/>
            <person name="Goraichik I."/>
            <person name="Dimitrov K.M."/>
            <person name="Suarez D.L."/>
            <person name="Swayne D.E."/>
        </authorList>
    </citation>
    <scope>NUCLEOTIDE SEQUENCE [LARGE SCALE GENOMIC DNA]</scope>
    <source>
        <strain evidence="2 3">CECT 7639</strain>
    </source>
</reference>
<gene>
    <name evidence="2" type="ORF">TRL7639_01253</name>
</gene>
<keyword evidence="3" id="KW-1185">Reference proteome</keyword>
<dbReference type="EMBL" id="FWFO01000001">
    <property type="protein sequence ID" value="SLN30419.1"/>
    <property type="molecule type" value="Genomic_DNA"/>
</dbReference>
<protein>
    <recommendedName>
        <fullName evidence="4">Tripartite tricarboxylate transporter TctB family protein</fullName>
    </recommendedName>
</protein>
<feature type="transmembrane region" description="Helical" evidence="1">
    <location>
        <begin position="82"/>
        <end position="102"/>
    </location>
</feature>
<feature type="transmembrane region" description="Helical" evidence="1">
    <location>
        <begin position="131"/>
        <end position="149"/>
    </location>
</feature>
<organism evidence="2 3">
    <name type="scientific">Falsiruegeria litorea R37</name>
    <dbReference type="NCBI Taxonomy" id="1200284"/>
    <lineage>
        <taxon>Bacteria</taxon>
        <taxon>Pseudomonadati</taxon>
        <taxon>Pseudomonadota</taxon>
        <taxon>Alphaproteobacteria</taxon>
        <taxon>Rhodobacterales</taxon>
        <taxon>Roseobacteraceae</taxon>
        <taxon>Falsiruegeria</taxon>
    </lineage>
</organism>
<keyword evidence="1" id="KW-0812">Transmembrane</keyword>